<evidence type="ECO:0000313" key="6">
    <source>
        <dbReference type="EMBL" id="NJB65797.1"/>
    </source>
</evidence>
<dbReference type="Proteomes" id="UP000189369">
    <property type="component" value="Chromosome"/>
</dbReference>
<evidence type="ECO:0000256" key="1">
    <source>
        <dbReference type="SAM" id="MobiDB-lite"/>
    </source>
</evidence>
<dbReference type="Proteomes" id="UP000783934">
    <property type="component" value="Unassembled WGS sequence"/>
</dbReference>
<evidence type="ECO:0000313" key="8">
    <source>
        <dbReference type="Proteomes" id="UP000783934"/>
    </source>
</evidence>
<feature type="domain" description="PRC-barrel" evidence="3">
    <location>
        <begin position="58"/>
        <end position="123"/>
    </location>
</feature>
<dbReference type="PANTHER" id="PTHR36505">
    <property type="entry name" value="BLR1072 PROTEIN"/>
    <property type="match status" value="1"/>
</dbReference>
<dbReference type="OrthoDB" id="8759924at2"/>
<keyword evidence="2" id="KW-0732">Signal</keyword>
<organism evidence="4 7">
    <name type="scientific">Paenalcaligenes hominis</name>
    <dbReference type="NCBI Taxonomy" id="643674"/>
    <lineage>
        <taxon>Bacteria</taxon>
        <taxon>Pseudomonadati</taxon>
        <taxon>Pseudomonadota</taxon>
        <taxon>Betaproteobacteria</taxon>
        <taxon>Burkholderiales</taxon>
        <taxon>Alcaligenaceae</taxon>
        <taxon>Paenalcaligenes</taxon>
    </lineage>
</organism>
<dbReference type="KEGG" id="phn:PAEH1_00985"/>
<dbReference type="Gene3D" id="2.30.30.240">
    <property type="entry name" value="PRC-barrel domain"/>
    <property type="match status" value="1"/>
</dbReference>
<reference evidence="6 8" key="2">
    <citation type="submission" date="2020-03" db="EMBL/GenBank/DDBJ databases">
        <title>Genomic Encyclopedia of Type Strains, Phase IV (KMG-IV): sequencing the most valuable type-strain genomes for metagenomic binning, comparative biology and taxonomic classification.</title>
        <authorList>
            <person name="Goeker M."/>
        </authorList>
    </citation>
    <scope>NUCLEOTIDE SEQUENCE [LARGE SCALE GENOMIC DNA]</scope>
    <source>
        <strain evidence="6 8">DSM 26613</strain>
    </source>
</reference>
<dbReference type="Proteomes" id="UP000700248">
    <property type="component" value="Unassembled WGS sequence"/>
</dbReference>
<dbReference type="EMBL" id="DYTQ01000103">
    <property type="protein sequence ID" value="HJH24735.1"/>
    <property type="molecule type" value="Genomic_DNA"/>
</dbReference>
<evidence type="ECO:0000259" key="3">
    <source>
        <dbReference type="Pfam" id="PF05239"/>
    </source>
</evidence>
<sequence>MKKLTAITVCSLSFAFGSAAFAQTPATPQPSTPGAPVTTAVPAHEPGKDMVSGWSVKNNLMGKNVYNEQDEKVGDIRDVVLDPQGKATHYVIGVGGFLGMGEHDVAIPFAQLHPSNDRLMLQGYSKDQLKELPKVEVNK</sequence>
<accession>A0A1U9JXL7</accession>
<name>A0A1U9JXL7_9BURK</name>
<reference evidence="4 7" key="1">
    <citation type="submission" date="2017-01" db="EMBL/GenBank/DDBJ databases">
        <title>Complete Genome Sequence of Paenalcaligenes hominis, Isolated from a paraplegic Patient with neurogenic bladder.</title>
        <authorList>
            <person name="Mukhopadhyay R."/>
            <person name="Joaquin J."/>
            <person name="Hogue R."/>
            <person name="Kilaru A."/>
            <person name="Jospin G."/>
            <person name="Mars K."/>
            <person name="Eisen J.A."/>
            <person name="Chaturvedi V."/>
        </authorList>
    </citation>
    <scope>NUCLEOTIDE SEQUENCE [LARGE SCALE GENOMIC DNA]</scope>
    <source>
        <strain evidence="4 7">15S00501</strain>
    </source>
</reference>
<evidence type="ECO:0000313" key="5">
    <source>
        <dbReference type="EMBL" id="HJH24735.1"/>
    </source>
</evidence>
<dbReference type="SUPFAM" id="SSF50346">
    <property type="entry name" value="PRC-barrel domain"/>
    <property type="match status" value="1"/>
</dbReference>
<dbReference type="Pfam" id="PF05239">
    <property type="entry name" value="PRC"/>
    <property type="match status" value="1"/>
</dbReference>
<evidence type="ECO:0000256" key="2">
    <source>
        <dbReference type="SAM" id="SignalP"/>
    </source>
</evidence>
<dbReference type="EMBL" id="CP019697">
    <property type="protein sequence ID" value="AQS50469.1"/>
    <property type="molecule type" value="Genomic_DNA"/>
</dbReference>
<reference evidence="5" key="3">
    <citation type="journal article" date="2021" name="PeerJ">
        <title>Extensive microbial diversity within the chicken gut microbiome revealed by metagenomics and culture.</title>
        <authorList>
            <person name="Gilroy R."/>
            <person name="Ravi A."/>
            <person name="Getino M."/>
            <person name="Pursley I."/>
            <person name="Horton D.L."/>
            <person name="Alikhan N.F."/>
            <person name="Baker D."/>
            <person name="Gharbi K."/>
            <person name="Hall N."/>
            <person name="Watson M."/>
            <person name="Adriaenssens E.M."/>
            <person name="Foster-Nyarko E."/>
            <person name="Jarju S."/>
            <person name="Secka A."/>
            <person name="Antonio M."/>
            <person name="Oren A."/>
            <person name="Chaudhuri R.R."/>
            <person name="La Ragione R."/>
            <person name="Hildebrand F."/>
            <person name="Pallen M.J."/>
        </authorList>
    </citation>
    <scope>NUCLEOTIDE SEQUENCE</scope>
    <source>
        <strain evidence="5">CHK175-13533</strain>
    </source>
</reference>
<dbReference type="PANTHER" id="PTHR36505:SF1">
    <property type="entry name" value="BLR1072 PROTEIN"/>
    <property type="match status" value="1"/>
</dbReference>
<proteinExistence type="predicted"/>
<protein>
    <submittedName>
        <fullName evidence="5">PRC-barrel domain-containing protein</fullName>
    </submittedName>
    <submittedName>
        <fullName evidence="6">Sporulation protein YlmC with PRC-barrel domain</fullName>
    </submittedName>
</protein>
<feature type="chain" id="PRO_5044566605" evidence="2">
    <location>
        <begin position="23"/>
        <end position="139"/>
    </location>
</feature>
<feature type="region of interest" description="Disordered" evidence="1">
    <location>
        <begin position="24"/>
        <end position="45"/>
    </location>
</feature>
<gene>
    <name evidence="6" type="ORF">GGR41_002052</name>
    <name evidence="5" type="ORF">K8U84_09300</name>
    <name evidence="4" type="ORF">PAEH1_00985</name>
</gene>
<feature type="signal peptide" evidence="2">
    <location>
        <begin position="1"/>
        <end position="22"/>
    </location>
</feature>
<dbReference type="EMBL" id="JAATIZ010000004">
    <property type="protein sequence ID" value="NJB65797.1"/>
    <property type="molecule type" value="Genomic_DNA"/>
</dbReference>
<reference evidence="5" key="4">
    <citation type="submission" date="2021-09" db="EMBL/GenBank/DDBJ databases">
        <authorList>
            <person name="Gilroy R."/>
        </authorList>
    </citation>
    <scope>NUCLEOTIDE SEQUENCE</scope>
    <source>
        <strain evidence="5">CHK175-13533</strain>
    </source>
</reference>
<dbReference type="InterPro" id="IPR027275">
    <property type="entry name" value="PRC-brl_dom"/>
</dbReference>
<evidence type="ECO:0000313" key="4">
    <source>
        <dbReference type="EMBL" id="AQS50469.1"/>
    </source>
</evidence>
<evidence type="ECO:0000313" key="7">
    <source>
        <dbReference type="Proteomes" id="UP000189369"/>
    </source>
</evidence>
<dbReference type="AlphaFoldDB" id="A0A1U9JXL7"/>
<keyword evidence="8" id="KW-1185">Reference proteome</keyword>
<dbReference type="RefSeq" id="WP_077733009.1">
    <property type="nucleotide sequence ID" value="NZ_BMCQ01000005.1"/>
</dbReference>
<dbReference type="InterPro" id="IPR011033">
    <property type="entry name" value="PRC_barrel-like_sf"/>
</dbReference>